<dbReference type="InterPro" id="IPR000182">
    <property type="entry name" value="GNAT_dom"/>
</dbReference>
<name>A0A160PK22_9HYPH</name>
<dbReference type="Pfam" id="PF00583">
    <property type="entry name" value="Acetyltransf_1"/>
    <property type="match status" value="1"/>
</dbReference>
<dbReference type="InterPro" id="IPR016181">
    <property type="entry name" value="Acyl_CoA_acyltransferase"/>
</dbReference>
<dbReference type="Proteomes" id="UP000218288">
    <property type="component" value="Chromosome"/>
</dbReference>
<keyword evidence="1 4" id="KW-0808">Transferase</keyword>
<keyword evidence="2" id="KW-0012">Acyltransferase</keyword>
<evidence type="ECO:0000256" key="1">
    <source>
        <dbReference type="ARBA" id="ARBA00022679"/>
    </source>
</evidence>
<dbReference type="Gene3D" id="3.40.630.30">
    <property type="match status" value="1"/>
</dbReference>
<dbReference type="RefSeq" id="WP_096486133.1">
    <property type="nucleotide sequence ID" value="NZ_AP014809.1"/>
</dbReference>
<feature type="domain" description="N-acetyltransferase" evidence="3">
    <location>
        <begin position="25"/>
        <end position="173"/>
    </location>
</feature>
<dbReference type="OrthoDB" id="9804026at2"/>
<dbReference type="PANTHER" id="PTHR43877:SF2">
    <property type="entry name" value="AMINOALKYLPHOSPHONATE N-ACETYLTRANSFERASE-RELATED"/>
    <property type="match status" value="1"/>
</dbReference>
<evidence type="ECO:0000313" key="5">
    <source>
        <dbReference type="Proteomes" id="UP000218288"/>
    </source>
</evidence>
<dbReference type="GO" id="GO:0016747">
    <property type="term" value="F:acyltransferase activity, transferring groups other than amino-acyl groups"/>
    <property type="evidence" value="ECO:0007669"/>
    <property type="project" value="InterPro"/>
</dbReference>
<evidence type="ECO:0000259" key="3">
    <source>
        <dbReference type="PROSITE" id="PS51186"/>
    </source>
</evidence>
<organism evidence="4 5">
    <name type="scientific">Methylorubrum populi</name>
    <dbReference type="NCBI Taxonomy" id="223967"/>
    <lineage>
        <taxon>Bacteria</taxon>
        <taxon>Pseudomonadati</taxon>
        <taxon>Pseudomonadota</taxon>
        <taxon>Alphaproteobacteria</taxon>
        <taxon>Hyphomicrobiales</taxon>
        <taxon>Methylobacteriaceae</taxon>
        <taxon>Methylorubrum</taxon>
    </lineage>
</organism>
<dbReference type="InterPro" id="IPR050832">
    <property type="entry name" value="Bact_Acetyltransf"/>
</dbReference>
<dbReference type="AlphaFoldDB" id="A0A160PK22"/>
<dbReference type="EMBL" id="AP014809">
    <property type="protein sequence ID" value="BAU92130.1"/>
    <property type="molecule type" value="Genomic_DNA"/>
</dbReference>
<dbReference type="SUPFAM" id="SSF55729">
    <property type="entry name" value="Acyl-CoA N-acyltransferases (Nat)"/>
    <property type="match status" value="1"/>
</dbReference>
<dbReference type="PANTHER" id="PTHR43877">
    <property type="entry name" value="AMINOALKYLPHOSPHONATE N-ACETYLTRANSFERASE-RELATED-RELATED"/>
    <property type="match status" value="1"/>
</dbReference>
<protein>
    <submittedName>
        <fullName evidence="4">N-acetyltransferase GCN5</fullName>
    </submittedName>
</protein>
<evidence type="ECO:0000256" key="2">
    <source>
        <dbReference type="ARBA" id="ARBA00023315"/>
    </source>
</evidence>
<sequence>MTRTVSPFWPLDWWSAWWDAWGSVPYVAPLRDAGQAADLEKLHATAFARPWAAHEFERMLCERSTEAHALRRGNALLGFVLSRKAMDEAEILTIVLAPSARGGGHSRRLLSEHLTSLAFAGIRTVHLEVDEGNTPALKLYARHGFLKVGERKGYYPLPDGSRATALTMSASLS</sequence>
<dbReference type="CDD" id="cd04301">
    <property type="entry name" value="NAT_SF"/>
    <property type="match status" value="1"/>
</dbReference>
<proteinExistence type="predicted"/>
<gene>
    <name evidence="4" type="ORF">MPPM_3525</name>
</gene>
<accession>A0A160PK22</accession>
<evidence type="ECO:0000313" key="4">
    <source>
        <dbReference type="EMBL" id="BAU92130.1"/>
    </source>
</evidence>
<dbReference type="PROSITE" id="PS51186">
    <property type="entry name" value="GNAT"/>
    <property type="match status" value="1"/>
</dbReference>
<reference evidence="4 5" key="1">
    <citation type="journal article" date="2016" name="Genome Announc.">
        <title>Complete Genome Sequence of Methylobacterium populi P-1M, Isolated from Pink-Pigmented Household Biofilm.</title>
        <authorList>
            <person name="Morohoshi T."/>
            <person name="Ikeda T."/>
        </authorList>
    </citation>
    <scope>NUCLEOTIDE SEQUENCE [LARGE SCALE GENOMIC DNA]</scope>
    <source>
        <strain evidence="4 5">P-1M</strain>
    </source>
</reference>